<comment type="cofactor">
    <cofactor evidence="2">
        <name>Co(2+)</name>
        <dbReference type="ChEBI" id="CHEBI:48828"/>
    </cofactor>
</comment>
<evidence type="ECO:0000256" key="12">
    <source>
        <dbReference type="PIRSR" id="PIRSR605478-1"/>
    </source>
</evidence>
<dbReference type="InterPro" id="IPR029061">
    <property type="entry name" value="THDP-binding"/>
</dbReference>
<evidence type="ECO:0000256" key="13">
    <source>
        <dbReference type="PIRSR" id="PIRSR605478-2"/>
    </source>
</evidence>
<dbReference type="CDD" id="cd07033">
    <property type="entry name" value="TPP_PYR_DXS_TK_like"/>
    <property type="match status" value="1"/>
</dbReference>
<evidence type="ECO:0000256" key="5">
    <source>
        <dbReference type="ARBA" id="ARBA00013152"/>
    </source>
</evidence>
<feature type="binding site" evidence="14">
    <location>
        <position position="190"/>
    </location>
    <ligand>
        <name>thiamine diphosphate</name>
        <dbReference type="ChEBI" id="CHEBI:58937"/>
    </ligand>
</feature>
<dbReference type="SUPFAM" id="SSF52518">
    <property type="entry name" value="Thiamin diphosphate-binding fold (THDP-binding)"/>
    <property type="match status" value="2"/>
</dbReference>
<dbReference type="GO" id="GO:0046872">
    <property type="term" value="F:metal ion binding"/>
    <property type="evidence" value="ECO:0007669"/>
    <property type="project" value="UniProtKB-KW"/>
</dbReference>
<dbReference type="InterPro" id="IPR005474">
    <property type="entry name" value="Transketolase_N"/>
</dbReference>
<feature type="binding site" evidence="13">
    <location>
        <position position="267"/>
    </location>
    <ligand>
        <name>substrate</name>
    </ligand>
</feature>
<feature type="binding site" evidence="13">
    <location>
        <position position="477"/>
    </location>
    <ligand>
        <name>substrate</name>
    </ligand>
</feature>
<accession>A0A8A4TPU6</accession>
<feature type="binding site" evidence="13">
    <location>
        <position position="361"/>
    </location>
    <ligand>
        <name>substrate</name>
    </ligand>
</feature>
<dbReference type="CDD" id="cd02012">
    <property type="entry name" value="TPP_TK"/>
    <property type="match status" value="1"/>
</dbReference>
<evidence type="ECO:0000256" key="3">
    <source>
        <dbReference type="ARBA" id="ARBA00007131"/>
    </source>
</evidence>
<gene>
    <name evidence="19" type="primary">tkt</name>
    <name evidence="19" type="ORF">J3U87_05940</name>
</gene>
<keyword evidence="9 14" id="KW-0786">Thiamine pyrophosphate</keyword>
<dbReference type="AlphaFoldDB" id="A0A8A4TPU6"/>
<feature type="site" description="Important for catalytic activity" evidence="16">
    <location>
        <position position="31"/>
    </location>
</feature>
<dbReference type="FunFam" id="3.40.50.970:FF:000003">
    <property type="entry name" value="Transketolase"/>
    <property type="match status" value="1"/>
</dbReference>
<dbReference type="EMBL" id="CP071793">
    <property type="protein sequence ID" value="QTD51996.1"/>
    <property type="molecule type" value="Genomic_DNA"/>
</dbReference>
<dbReference type="PANTHER" id="PTHR43522">
    <property type="entry name" value="TRANSKETOLASE"/>
    <property type="match status" value="1"/>
</dbReference>
<dbReference type="InterPro" id="IPR005475">
    <property type="entry name" value="Transketolase-like_Pyr-bd"/>
</dbReference>
<dbReference type="PANTHER" id="PTHR43522:SF2">
    <property type="entry name" value="TRANSKETOLASE 1-RELATED"/>
    <property type="match status" value="1"/>
</dbReference>
<comment type="cofactor">
    <cofactor evidence="17">
        <name>Mg(2+)</name>
        <dbReference type="ChEBI" id="CHEBI:18420"/>
    </cofactor>
    <cofactor evidence="17">
        <name>Ca(2+)</name>
        <dbReference type="ChEBI" id="CHEBI:29108"/>
    </cofactor>
    <cofactor evidence="17">
        <name>Mn(2+)</name>
        <dbReference type="ChEBI" id="CHEBI:29035"/>
    </cofactor>
    <cofactor evidence="17">
        <name>Co(2+)</name>
        <dbReference type="ChEBI" id="CHEBI:48828"/>
    </cofactor>
    <text evidence="17">Binds 1 Mg(2+) ion per subunit. Can also utilize other divalent metal cations, such as Ca(2+), Mn(2+) and Co(2+).</text>
</comment>
<feature type="binding site" evidence="14">
    <location>
        <position position="161"/>
    </location>
    <ligand>
        <name>thiamine diphosphate</name>
        <dbReference type="ChEBI" id="CHEBI:58937"/>
    </ligand>
</feature>
<evidence type="ECO:0000256" key="8">
    <source>
        <dbReference type="ARBA" id="ARBA00022842"/>
    </source>
</evidence>
<comment type="cofactor">
    <cofactor evidence="1">
        <name>Ca(2+)</name>
        <dbReference type="ChEBI" id="CHEBI:29108"/>
    </cofactor>
</comment>
<dbReference type="Pfam" id="PF02779">
    <property type="entry name" value="Transket_pyr"/>
    <property type="match status" value="1"/>
</dbReference>
<evidence type="ECO:0000256" key="17">
    <source>
        <dbReference type="RuleBase" id="RU004996"/>
    </source>
</evidence>
<reference evidence="19" key="1">
    <citation type="submission" date="2021-03" db="EMBL/GenBank/DDBJ databases">
        <title>Acanthopleuribacteraceae sp. M133.</title>
        <authorList>
            <person name="Wang G."/>
        </authorList>
    </citation>
    <scope>NUCLEOTIDE SEQUENCE</scope>
    <source>
        <strain evidence="19">M133</strain>
    </source>
</reference>
<evidence type="ECO:0000256" key="11">
    <source>
        <dbReference type="NCBIfam" id="TIGR00232"/>
    </source>
</evidence>
<evidence type="ECO:0000256" key="10">
    <source>
        <dbReference type="ARBA" id="ARBA00049473"/>
    </source>
</evidence>
<feature type="binding site" evidence="13">
    <location>
        <position position="473"/>
    </location>
    <ligand>
        <name>substrate</name>
    </ligand>
</feature>
<evidence type="ECO:0000256" key="6">
    <source>
        <dbReference type="ARBA" id="ARBA00022679"/>
    </source>
</evidence>
<sequence>MTTDRQNLDTLCINTIRTLAIDAIQKANSGHPGLPMGAAPMAYTLWQKHLHHNPADPKWSNRDRFVLSAGHGSMLLYALLHLTGYDLTLDDIKQFRQWHSKTPGHPESFMTPGVEATTGPLGQGTANAVGMAIAERALAHHFNRPDFELVNHFTYALVGDGDLMEGISAEAASLAGHLQLGKLIYLYDANDICLDGPTANTFTENVAQRYKSYGWHVQTVQDGDTDLEGLDVAISNAKTIAEQPSLIIVKTTIGYGSPNKSGKSAAHGAPLGDGEIELTKKALGWTETEPFSVPEAASTHFREALTKGGEAQAAWTEMFERYGKTFPELAEQWRMAHTGDLPEGWDADLPTGNAGDKVATRSSSGTVLNAVAAEIPWLLGGDADLSCSTKTGIKGAELFDGRTGAGRNIQFGVREHAMGAIANGMAYHGGIRPYTATFFCFSDYMRPAIRLAALCHLNPIFIFTHDSVALGEDGPTHQPVEHLASLRAIPNNVVIRPADATEVAEAWRVIMGHEGSPINLVLSRQNLPTLDRSTLESASGVAKGAYTLSEAKDGKPAVILIGTGAEVHTALAAKTLLEEEGIAARVVSMPSWELFAAQGQDYRDAVLPPDVDVRVAIEAGCSFGWEKWIGRKGAVVGVDQFGASAPAGRILTEYGLTAENLANTAKSLLD</sequence>
<keyword evidence="7 15" id="KW-0479">Metal-binding</keyword>
<evidence type="ECO:0000256" key="16">
    <source>
        <dbReference type="PIRSR" id="PIRSR605478-5"/>
    </source>
</evidence>
<dbReference type="SUPFAM" id="SSF52922">
    <property type="entry name" value="TK C-terminal domain-like"/>
    <property type="match status" value="1"/>
</dbReference>
<feature type="binding site" evidence="15">
    <location>
        <position position="160"/>
    </location>
    <ligand>
        <name>Mg(2+)</name>
        <dbReference type="ChEBI" id="CHEBI:18420"/>
    </ligand>
</feature>
<dbReference type="GO" id="GO:0004802">
    <property type="term" value="F:transketolase activity"/>
    <property type="evidence" value="ECO:0007669"/>
    <property type="project" value="UniProtKB-UniRule"/>
</dbReference>
<evidence type="ECO:0000256" key="4">
    <source>
        <dbReference type="ARBA" id="ARBA00011738"/>
    </source>
</evidence>
<protein>
    <recommendedName>
        <fullName evidence="5 11">Transketolase</fullName>
        <ecNumber evidence="5 11">2.2.1.1</ecNumber>
    </recommendedName>
</protein>
<dbReference type="GO" id="GO:0009052">
    <property type="term" value="P:pentose-phosphate shunt, non-oxidative branch"/>
    <property type="evidence" value="ECO:0007669"/>
    <property type="project" value="UniProtKB-ARBA"/>
</dbReference>
<dbReference type="Proteomes" id="UP000663929">
    <property type="component" value="Chromosome"/>
</dbReference>
<feature type="binding site" evidence="13">
    <location>
        <position position="465"/>
    </location>
    <ligand>
        <name>substrate</name>
    </ligand>
</feature>
<dbReference type="KEGG" id="scor:J3U87_05940"/>
<evidence type="ECO:0000256" key="15">
    <source>
        <dbReference type="PIRSR" id="PIRSR605478-4"/>
    </source>
</evidence>
<comment type="subunit">
    <text evidence="4 17">Homodimer.</text>
</comment>
<feature type="site" description="Important for catalytic activity" evidence="16">
    <location>
        <position position="267"/>
    </location>
</feature>
<feature type="binding site" evidence="14">
    <location>
        <begin position="119"/>
        <end position="121"/>
    </location>
    <ligand>
        <name>thiamine diphosphate</name>
        <dbReference type="ChEBI" id="CHEBI:58937"/>
    </ligand>
</feature>
<feature type="active site" description="Proton donor" evidence="12">
    <location>
        <position position="415"/>
    </location>
</feature>
<dbReference type="InterPro" id="IPR020826">
    <property type="entry name" value="Transketolase_BS"/>
</dbReference>
<comment type="cofactor">
    <cofactor evidence="14">
        <name>thiamine diphosphate</name>
        <dbReference type="ChEBI" id="CHEBI:58937"/>
    </cofactor>
    <text evidence="14">Binds 1 thiamine pyrophosphate per subunit. During the reaction, the substrate forms a covalent intermediate with the cofactor.</text>
</comment>
<dbReference type="InterPro" id="IPR055152">
    <property type="entry name" value="Transketolase-like_C_2"/>
</dbReference>
<dbReference type="RefSeq" id="WP_237382106.1">
    <property type="nucleotide sequence ID" value="NZ_CP071793.1"/>
</dbReference>
<evidence type="ECO:0000256" key="1">
    <source>
        <dbReference type="ARBA" id="ARBA00001913"/>
    </source>
</evidence>
<keyword evidence="20" id="KW-1185">Reference proteome</keyword>
<organism evidence="19 20">
    <name type="scientific">Sulfidibacter corallicola</name>
    <dbReference type="NCBI Taxonomy" id="2818388"/>
    <lineage>
        <taxon>Bacteria</taxon>
        <taxon>Pseudomonadati</taxon>
        <taxon>Acidobacteriota</taxon>
        <taxon>Holophagae</taxon>
        <taxon>Acanthopleuribacterales</taxon>
        <taxon>Acanthopleuribacteraceae</taxon>
        <taxon>Sulfidibacter</taxon>
    </lineage>
</organism>
<evidence type="ECO:0000256" key="9">
    <source>
        <dbReference type="ARBA" id="ARBA00023052"/>
    </source>
</evidence>
<dbReference type="InterPro" id="IPR005478">
    <property type="entry name" value="Transketolase_bac-like"/>
</dbReference>
<keyword evidence="17" id="KW-0106">Calcium</keyword>
<dbReference type="InterPro" id="IPR049557">
    <property type="entry name" value="Transketolase_CS"/>
</dbReference>
<dbReference type="FunFam" id="3.40.50.920:FF:000003">
    <property type="entry name" value="Transketolase"/>
    <property type="match status" value="1"/>
</dbReference>
<comment type="function">
    <text evidence="17">Catalyzes the transfer of a two-carbon ketol group from a ketose donor to an aldose acceptor, via a covalent intermediate with the cofactor thiamine pyrophosphate.</text>
</comment>
<feature type="binding site" evidence="14">
    <location>
        <position position="267"/>
    </location>
    <ligand>
        <name>thiamine diphosphate</name>
        <dbReference type="ChEBI" id="CHEBI:58937"/>
    </ligand>
</feature>
<dbReference type="PROSITE" id="PS00802">
    <property type="entry name" value="TRANSKETOLASE_2"/>
    <property type="match status" value="1"/>
</dbReference>
<dbReference type="FunFam" id="3.40.50.970:FF:000004">
    <property type="entry name" value="Transketolase"/>
    <property type="match status" value="1"/>
</dbReference>
<feature type="binding site" evidence="13">
    <location>
        <position position="388"/>
    </location>
    <ligand>
        <name>substrate</name>
    </ligand>
</feature>
<evidence type="ECO:0000259" key="18">
    <source>
        <dbReference type="SMART" id="SM00861"/>
    </source>
</evidence>
<evidence type="ECO:0000256" key="14">
    <source>
        <dbReference type="PIRSR" id="PIRSR605478-3"/>
    </source>
</evidence>
<evidence type="ECO:0000313" key="19">
    <source>
        <dbReference type="EMBL" id="QTD51996.1"/>
    </source>
</evidence>
<evidence type="ECO:0000313" key="20">
    <source>
        <dbReference type="Proteomes" id="UP000663929"/>
    </source>
</evidence>
<dbReference type="InterPro" id="IPR009014">
    <property type="entry name" value="Transketo_C/PFOR_II"/>
</dbReference>
<dbReference type="Pfam" id="PF22613">
    <property type="entry name" value="Transketolase_C_1"/>
    <property type="match status" value="1"/>
</dbReference>
<dbReference type="Gene3D" id="3.40.50.920">
    <property type="match status" value="1"/>
</dbReference>
<feature type="binding site" evidence="15">
    <location>
        <position position="192"/>
    </location>
    <ligand>
        <name>Mg(2+)</name>
        <dbReference type="ChEBI" id="CHEBI:18420"/>
    </ligand>
</feature>
<feature type="domain" description="Transketolase-like pyrimidine-binding" evidence="18">
    <location>
        <begin position="358"/>
        <end position="529"/>
    </location>
</feature>
<feature type="binding site" evidence="14">
    <location>
        <position position="71"/>
    </location>
    <ligand>
        <name>thiamine diphosphate</name>
        <dbReference type="ChEBI" id="CHEBI:58937"/>
    </ligand>
</feature>
<proteinExistence type="inferred from homology"/>
<evidence type="ECO:0000256" key="2">
    <source>
        <dbReference type="ARBA" id="ARBA00001941"/>
    </source>
</evidence>
<feature type="binding site" evidence="15">
    <location>
        <position position="190"/>
    </location>
    <ligand>
        <name>Mg(2+)</name>
        <dbReference type="ChEBI" id="CHEBI:18420"/>
    </ligand>
</feature>
<comment type="similarity">
    <text evidence="3 17">Belongs to the transketolase family.</text>
</comment>
<evidence type="ECO:0000256" key="7">
    <source>
        <dbReference type="ARBA" id="ARBA00022723"/>
    </source>
</evidence>
<feature type="binding site" evidence="13">
    <location>
        <position position="524"/>
    </location>
    <ligand>
        <name>substrate</name>
    </ligand>
</feature>
<feature type="binding site" evidence="14">
    <location>
        <position position="441"/>
    </location>
    <ligand>
        <name>thiamine diphosphate</name>
        <dbReference type="ChEBI" id="CHEBI:58937"/>
    </ligand>
</feature>
<dbReference type="Gene3D" id="3.40.50.970">
    <property type="match status" value="2"/>
</dbReference>
<keyword evidence="8 15" id="KW-0460">Magnesium</keyword>
<dbReference type="Pfam" id="PF00456">
    <property type="entry name" value="Transketolase_N"/>
    <property type="match status" value="1"/>
</dbReference>
<dbReference type="SMART" id="SM00861">
    <property type="entry name" value="Transket_pyr"/>
    <property type="match status" value="1"/>
</dbReference>
<dbReference type="PROSITE" id="PS00801">
    <property type="entry name" value="TRANSKETOLASE_1"/>
    <property type="match status" value="1"/>
</dbReference>
<comment type="catalytic activity">
    <reaction evidence="10 17">
        <text>D-sedoheptulose 7-phosphate + D-glyceraldehyde 3-phosphate = aldehydo-D-ribose 5-phosphate + D-xylulose 5-phosphate</text>
        <dbReference type="Rhea" id="RHEA:10508"/>
        <dbReference type="ChEBI" id="CHEBI:57483"/>
        <dbReference type="ChEBI" id="CHEBI:57737"/>
        <dbReference type="ChEBI" id="CHEBI:58273"/>
        <dbReference type="ChEBI" id="CHEBI:59776"/>
        <dbReference type="EC" id="2.2.1.1"/>
    </reaction>
</comment>
<name>A0A8A4TPU6_SULCO</name>
<keyword evidence="6 17" id="KW-0808">Transferase</keyword>
<feature type="binding site" evidence="13">
    <location>
        <position position="31"/>
    </location>
    <ligand>
        <name>substrate</name>
    </ligand>
</feature>
<dbReference type="NCBIfam" id="TIGR00232">
    <property type="entry name" value="tktlase_bact"/>
    <property type="match status" value="1"/>
</dbReference>
<dbReference type="InterPro" id="IPR033247">
    <property type="entry name" value="Transketolase_fam"/>
</dbReference>
<dbReference type="GO" id="GO:0005829">
    <property type="term" value="C:cytosol"/>
    <property type="evidence" value="ECO:0007669"/>
    <property type="project" value="TreeGrafter"/>
</dbReference>
<dbReference type="EC" id="2.2.1.1" evidence="5 11"/>
<comment type="cofactor">
    <cofactor evidence="15">
        <name>Mg(2+)</name>
        <dbReference type="ChEBI" id="CHEBI:18420"/>
    </cofactor>
    <text evidence="15">Binds 1 Mg(2+) ion per subunit. Can also utilize other divalent metal cations, such as Ca(2+), Mn(2+) and Co(2+).</text>
</comment>